<evidence type="ECO:0000256" key="4">
    <source>
        <dbReference type="SAM" id="MobiDB-lite"/>
    </source>
</evidence>
<dbReference type="InterPro" id="IPR000651">
    <property type="entry name" value="Ras-like_Gua-exchang_fac_N"/>
</dbReference>
<dbReference type="PROSITE" id="PS50212">
    <property type="entry name" value="RASGEF_NTER"/>
    <property type="match status" value="1"/>
</dbReference>
<dbReference type="EMBL" id="CADCXV010000972">
    <property type="protein sequence ID" value="CAB0039609.1"/>
    <property type="molecule type" value="Genomic_DNA"/>
</dbReference>
<dbReference type="InterPro" id="IPR008937">
    <property type="entry name" value="Ras-like_GEF"/>
</dbReference>
<dbReference type="SMART" id="SM00147">
    <property type="entry name" value="RasGEF"/>
    <property type="match status" value="1"/>
</dbReference>
<dbReference type="GO" id="GO:0007265">
    <property type="term" value="P:Ras protein signal transduction"/>
    <property type="evidence" value="ECO:0007669"/>
    <property type="project" value="TreeGrafter"/>
</dbReference>
<feature type="region of interest" description="Disordered" evidence="4">
    <location>
        <begin position="565"/>
        <end position="732"/>
    </location>
</feature>
<feature type="region of interest" description="Disordered" evidence="4">
    <location>
        <begin position="392"/>
        <end position="449"/>
    </location>
</feature>
<feature type="compositionally biased region" description="Low complexity" evidence="4">
    <location>
        <begin position="714"/>
        <end position="727"/>
    </location>
</feature>
<feature type="compositionally biased region" description="Polar residues" evidence="4">
    <location>
        <begin position="946"/>
        <end position="961"/>
    </location>
</feature>
<feature type="domain" description="N-terminal Ras-GEF" evidence="6">
    <location>
        <begin position="1219"/>
        <end position="1340"/>
    </location>
</feature>
<evidence type="ECO:0000256" key="2">
    <source>
        <dbReference type="ARBA" id="ARBA00083313"/>
    </source>
</evidence>
<feature type="compositionally biased region" description="Low complexity" evidence="4">
    <location>
        <begin position="1037"/>
        <end position="1050"/>
    </location>
</feature>
<feature type="compositionally biased region" description="Low complexity" evidence="4">
    <location>
        <begin position="814"/>
        <end position="891"/>
    </location>
</feature>
<dbReference type="PROSITE" id="PS50009">
    <property type="entry name" value="RASGEF_CAT"/>
    <property type="match status" value="1"/>
</dbReference>
<dbReference type="Gene3D" id="1.20.870.10">
    <property type="entry name" value="Son of sevenless (SoS) protein Chain: S domain 1"/>
    <property type="match status" value="1"/>
</dbReference>
<name>A0A6H5IV76_9HYME</name>
<dbReference type="FunFam" id="1.10.840.10:FF:000009">
    <property type="entry name" value="rap guanine nucleotide exchange factor 1"/>
    <property type="match status" value="1"/>
</dbReference>
<dbReference type="Pfam" id="PF00617">
    <property type="entry name" value="RasGEF"/>
    <property type="match status" value="1"/>
</dbReference>
<feature type="region of interest" description="Disordered" evidence="4">
    <location>
        <begin position="800"/>
        <end position="894"/>
    </location>
</feature>
<dbReference type="Pfam" id="PF00618">
    <property type="entry name" value="RasGEF_N"/>
    <property type="match status" value="1"/>
</dbReference>
<feature type="region of interest" description="Disordered" evidence="4">
    <location>
        <begin position="1037"/>
        <end position="1095"/>
    </location>
</feature>
<dbReference type="Proteomes" id="UP000479190">
    <property type="component" value="Unassembled WGS sequence"/>
</dbReference>
<dbReference type="CDD" id="cd06224">
    <property type="entry name" value="REM"/>
    <property type="match status" value="1"/>
</dbReference>
<keyword evidence="8" id="KW-1185">Reference proteome</keyword>
<dbReference type="GO" id="GO:0005085">
    <property type="term" value="F:guanyl-nucleotide exchange factor activity"/>
    <property type="evidence" value="ECO:0007669"/>
    <property type="project" value="UniProtKB-KW"/>
</dbReference>
<proteinExistence type="predicted"/>
<evidence type="ECO:0000313" key="8">
    <source>
        <dbReference type="Proteomes" id="UP000479190"/>
    </source>
</evidence>
<dbReference type="InterPro" id="IPR023578">
    <property type="entry name" value="Ras_GEF_dom_sf"/>
</dbReference>
<dbReference type="InterPro" id="IPR001895">
    <property type="entry name" value="RASGEF_cat_dom"/>
</dbReference>
<evidence type="ECO:0000259" key="5">
    <source>
        <dbReference type="PROSITE" id="PS50009"/>
    </source>
</evidence>
<dbReference type="PROSITE" id="PS00720">
    <property type="entry name" value="RASGEF"/>
    <property type="match status" value="1"/>
</dbReference>
<keyword evidence="1 3" id="KW-0344">Guanine-nucleotide releasing factor</keyword>
<feature type="compositionally biased region" description="Low complexity" evidence="4">
    <location>
        <begin position="664"/>
        <end position="680"/>
    </location>
</feature>
<feature type="compositionally biased region" description="Polar residues" evidence="4">
    <location>
        <begin position="569"/>
        <end position="590"/>
    </location>
</feature>
<dbReference type="Gene3D" id="1.10.840.10">
    <property type="entry name" value="Ras guanine-nucleotide exchange factors catalytic domain"/>
    <property type="match status" value="1"/>
</dbReference>
<dbReference type="PANTHER" id="PTHR23113">
    <property type="entry name" value="GUANINE NUCLEOTIDE EXCHANGE FACTOR"/>
    <property type="match status" value="1"/>
</dbReference>
<evidence type="ECO:0000313" key="7">
    <source>
        <dbReference type="EMBL" id="CAB0039609.1"/>
    </source>
</evidence>
<feature type="compositionally biased region" description="Polar residues" evidence="4">
    <location>
        <begin position="617"/>
        <end position="626"/>
    </location>
</feature>
<feature type="compositionally biased region" description="Basic and acidic residues" evidence="4">
    <location>
        <begin position="633"/>
        <end position="646"/>
    </location>
</feature>
<feature type="domain" description="Ras-GEF" evidence="5">
    <location>
        <begin position="1367"/>
        <end position="1595"/>
    </location>
</feature>
<feature type="compositionally biased region" description="Basic and acidic residues" evidence="4">
    <location>
        <begin position="698"/>
        <end position="711"/>
    </location>
</feature>
<evidence type="ECO:0000256" key="1">
    <source>
        <dbReference type="ARBA" id="ARBA00022658"/>
    </source>
</evidence>
<feature type="region of interest" description="Disordered" evidence="4">
    <location>
        <begin position="908"/>
        <end position="967"/>
    </location>
</feature>
<dbReference type="GO" id="GO:0005886">
    <property type="term" value="C:plasma membrane"/>
    <property type="evidence" value="ECO:0007669"/>
    <property type="project" value="TreeGrafter"/>
</dbReference>
<organism evidence="7 8">
    <name type="scientific">Trichogramma brassicae</name>
    <dbReference type="NCBI Taxonomy" id="86971"/>
    <lineage>
        <taxon>Eukaryota</taxon>
        <taxon>Metazoa</taxon>
        <taxon>Ecdysozoa</taxon>
        <taxon>Arthropoda</taxon>
        <taxon>Hexapoda</taxon>
        <taxon>Insecta</taxon>
        <taxon>Pterygota</taxon>
        <taxon>Neoptera</taxon>
        <taxon>Endopterygota</taxon>
        <taxon>Hymenoptera</taxon>
        <taxon>Apocrita</taxon>
        <taxon>Proctotrupomorpha</taxon>
        <taxon>Chalcidoidea</taxon>
        <taxon>Trichogrammatidae</taxon>
        <taxon>Trichogramma</taxon>
    </lineage>
</organism>
<dbReference type="SUPFAM" id="SSF48366">
    <property type="entry name" value="Ras GEF"/>
    <property type="match status" value="1"/>
</dbReference>
<feature type="compositionally biased region" description="Low complexity" evidence="4">
    <location>
        <begin position="1071"/>
        <end position="1082"/>
    </location>
</feature>
<protein>
    <recommendedName>
        <fullName evidence="2">CRK SH3-binding GNRP</fullName>
    </recommendedName>
</protein>
<evidence type="ECO:0000259" key="6">
    <source>
        <dbReference type="PROSITE" id="PS50212"/>
    </source>
</evidence>
<sequence>MPQYDESFLHPVKFQRRVRSYCLLKQQSVQKSRPLFRLSAVPLLLSITSHNRFVKTPASICSTAEEEIRISLKWKMAKVANRLNRYHAESQSKVDQNRIEATRIFLIYILTSTAVMTFNLFPSSVGSRSISIAVHVSECRSESFAVTSDCSCGRSPLPMLFSLMLSSIVALNELTWLLSCKKFIRSKYINRSSPIGQSSSTTACELIHGLKAYIHTEHIHVERGIICALIVQYNRESPDSVICANEASISTNINCNQIYHYHLKIVRCYLYVECLGELCEGDDLQVSTVVLITMNQLKTSFEYLLIRSVLKTKIVRVPHFLSFHVQRRIEFESKVDSRSLVVVGNGTTSSPATAVSSPVVVVGSGKARGGKLARRARSFKEDFLEKLSQMRSPAAGVGGGGANSMASQSSVRTASPSSIRAATRSDSSDRQQQKQQQLQKQPSEDKSPLKDLHVHVRQVQLALNHLRDVVSKNKLEMLPGNGTVVLDTVTTIHTQLKSYLLHENSSILDSATNQVYQALAQLLKLCDDVLLYGDQSSALDTANVTHVIGLVEDAVKNLIEHAQEKISNKQKPASNRTSGYASELTPQRNSLPDIPLTPRERQLLEQSAASSALVRASHSSESILQDSSPPKPSKSDRSVTRTEDNKTSPSATPPPLPPKRRARPQQQQQQHQQQSHHPPLVHQDEVTVSVPSGGSIGRGHDRCSLRSRSPEDTSSLLSASAGSLDSAFNQSRDEDEIRAIMGPGEESTTDGMQVNGSNSHCGCWEGLEASLPSSMMLGQHQTSQELIGQLTGLEGKMERLSTQTQESGFVSMHSQRSSSQSYTAASSTNLVTKRSSQQSLSYNSSNSQQQQQQQHQHQQRLSSETNGSSFSHRTSTTSSSSVTSSRSLHSTMNMSNDPAFMEKLEIESLTSSDGNGIPPALPEKRSKRRKDRFPSQYDNVPENEHLSTCSMHTSNGSSPVDNNRPPPLPMKKRHIMAYMEMFGNCSHNEFGNEFIPGLGSRHSMAAYNSMQSEWQQHEMSLTTQSCSFMSHTMSSLQHDSSSHSSFSSISRDLMNDSSVPPALPPKRSRSVKAASSSTASISTPPPVSPRFKSTSRVESNASNVLTAAASAAATAAPPAVVTQSTRVDPVSPMTCAKKVEDHAVIMRDKKPDGPSPNNTILLNNNLVRETSPRPASKAPSSISIDDNCSLELRDVDQDDSILDELEINQYLVLKKPEEDGPDIRGGHPDALLVHATKANKHDFLYQEAFLTTYRTFMSPLELIKKLHKRHQRFSCSPDVVKQRAAREAFSLLVRVVSDLTISDLDETLMQTLMEFVQQLVCSGDLTMAKALRVKILEKHACKQQQFTQPILSSLSVTTKQASLLDFKSEQIAEQMTLLDAELFMKIEIPEVLIWAQEQNEERSPNLTRFTEHFNKMSYWARSRILEHRMENEAKDREKYVVKFIKIMKHLRKINNFNSYLALLSALDSAPIRRLEWQKHITEGLKEYCALIDSSSSFRAYRQALAETHPPCIPYIGLVLQDLTFVHIGNNDLLADGSINFSKRWQQFNIVENMKRFKKGTYNFKKNERIITFFNNFSDFLCEEAMWQISESIKPRGGKKTQIQS</sequence>
<dbReference type="InterPro" id="IPR036964">
    <property type="entry name" value="RASGEF_cat_dom_sf"/>
</dbReference>
<dbReference type="CDD" id="cd00155">
    <property type="entry name" value="RasGEF"/>
    <property type="match status" value="1"/>
</dbReference>
<reference evidence="7 8" key="1">
    <citation type="submission" date="2020-02" db="EMBL/GenBank/DDBJ databases">
        <authorList>
            <person name="Ferguson B K."/>
        </authorList>
    </citation>
    <scope>NUCLEOTIDE SEQUENCE [LARGE SCALE GENOMIC DNA]</scope>
</reference>
<gene>
    <name evidence="7" type="ORF">TBRA_LOCUS11348</name>
</gene>
<dbReference type="SMART" id="SM00229">
    <property type="entry name" value="RasGEFN"/>
    <property type="match status" value="1"/>
</dbReference>
<dbReference type="InterPro" id="IPR019804">
    <property type="entry name" value="Ras_G-nucl-exch_fac_CS"/>
</dbReference>
<dbReference type="OrthoDB" id="25179at2759"/>
<dbReference type="PANTHER" id="PTHR23113:SF224">
    <property type="entry name" value="RAP GUANINE NUCLEOTIDE EXCHANGE FACTOR 1"/>
    <property type="match status" value="1"/>
</dbReference>
<accession>A0A6H5IV76</accession>
<feature type="compositionally biased region" description="Polar residues" evidence="4">
    <location>
        <begin position="404"/>
        <end position="420"/>
    </location>
</feature>
<evidence type="ECO:0000256" key="3">
    <source>
        <dbReference type="PROSITE-ProRule" id="PRU00168"/>
    </source>
</evidence>